<feature type="active site" description="Proton donor" evidence="10 12">
    <location>
        <position position="172"/>
    </location>
</feature>
<comment type="cofactor">
    <cofactor evidence="5">
        <name>Fe(2+)</name>
        <dbReference type="ChEBI" id="CHEBI:29033"/>
    </cofactor>
</comment>
<evidence type="ECO:0000256" key="8">
    <source>
        <dbReference type="ARBA" id="ARBA00022723"/>
    </source>
</evidence>
<dbReference type="EMBL" id="FWWR01000009">
    <property type="protein sequence ID" value="SMB85225.1"/>
    <property type="molecule type" value="Genomic_DNA"/>
</dbReference>
<dbReference type="Proteomes" id="UP000192368">
    <property type="component" value="Unassembled WGS sequence"/>
</dbReference>
<evidence type="ECO:0000256" key="3">
    <source>
        <dbReference type="ARBA" id="ARBA00001941"/>
    </source>
</evidence>
<dbReference type="HAMAP" id="MF_02227">
    <property type="entry name" value="RPE"/>
    <property type="match status" value="1"/>
</dbReference>
<keyword evidence="8 10" id="KW-0479">Metal-binding</keyword>
<evidence type="ECO:0000256" key="9">
    <source>
        <dbReference type="ARBA" id="ARBA00023235"/>
    </source>
</evidence>
<feature type="binding site" evidence="10 13">
    <location>
        <position position="172"/>
    </location>
    <ligand>
        <name>a divalent metal cation</name>
        <dbReference type="ChEBI" id="CHEBI:60240"/>
    </ligand>
</feature>
<dbReference type="SUPFAM" id="SSF51366">
    <property type="entry name" value="Ribulose-phoshate binding barrel"/>
    <property type="match status" value="1"/>
</dbReference>
<dbReference type="GO" id="GO:0004750">
    <property type="term" value="F:D-ribulose-phosphate 3-epimerase activity"/>
    <property type="evidence" value="ECO:0007669"/>
    <property type="project" value="UniProtKB-UniRule"/>
</dbReference>
<comment type="function">
    <text evidence="10">Catalyzes the reversible epimerization of D-ribulose 5-phosphate to D-xylulose 5-phosphate.</text>
</comment>
<dbReference type="CDD" id="cd00429">
    <property type="entry name" value="RPE"/>
    <property type="match status" value="1"/>
</dbReference>
<dbReference type="PROSITE" id="PS01086">
    <property type="entry name" value="RIBUL_P_3_EPIMER_2"/>
    <property type="match status" value="1"/>
</dbReference>
<feature type="binding site" evidence="14">
    <location>
        <position position="174"/>
    </location>
    <ligand>
        <name>substrate</name>
    </ligand>
</feature>
<feature type="binding site" evidence="10 14">
    <location>
        <begin position="139"/>
        <end position="142"/>
    </location>
    <ligand>
        <name>substrate</name>
    </ligand>
</feature>
<feature type="binding site" evidence="10 14">
    <location>
        <position position="5"/>
    </location>
    <ligand>
        <name>substrate</name>
    </ligand>
</feature>
<evidence type="ECO:0000256" key="11">
    <source>
        <dbReference type="PIRNR" id="PIRNR001461"/>
    </source>
</evidence>
<feature type="binding site" evidence="10 13">
    <location>
        <position position="30"/>
    </location>
    <ligand>
        <name>a divalent metal cation</name>
        <dbReference type="ChEBI" id="CHEBI:60240"/>
    </ligand>
</feature>
<dbReference type="STRING" id="573058.SAMN00017477_0771"/>
<dbReference type="PANTHER" id="PTHR11749">
    <property type="entry name" value="RIBULOSE-5-PHOSPHATE-3-EPIMERASE"/>
    <property type="match status" value="1"/>
</dbReference>
<dbReference type="InterPro" id="IPR013785">
    <property type="entry name" value="Aldolase_TIM"/>
</dbReference>
<evidence type="ECO:0000256" key="7">
    <source>
        <dbReference type="ARBA" id="ARBA00013188"/>
    </source>
</evidence>
<name>A0A1W1UVP5_PEPAS</name>
<feature type="binding site" evidence="10 13">
    <location>
        <position position="32"/>
    </location>
    <ligand>
        <name>a divalent metal cation</name>
        <dbReference type="ChEBI" id="CHEBI:60240"/>
    </ligand>
</feature>
<evidence type="ECO:0000256" key="13">
    <source>
        <dbReference type="PIRSR" id="PIRSR001461-2"/>
    </source>
</evidence>
<keyword evidence="13" id="KW-0862">Zinc</keyword>
<keyword evidence="9 10" id="KW-0413">Isomerase</keyword>
<dbReference type="GO" id="GO:0005737">
    <property type="term" value="C:cytoplasm"/>
    <property type="evidence" value="ECO:0007669"/>
    <property type="project" value="UniProtKB-ARBA"/>
</dbReference>
<dbReference type="Gene3D" id="3.20.20.70">
    <property type="entry name" value="Aldolase class I"/>
    <property type="match status" value="1"/>
</dbReference>
<dbReference type="GO" id="GO:0006098">
    <property type="term" value="P:pentose-phosphate shunt"/>
    <property type="evidence" value="ECO:0007669"/>
    <property type="project" value="UniProtKB-UniRule"/>
</dbReference>
<evidence type="ECO:0000313" key="16">
    <source>
        <dbReference type="Proteomes" id="UP000192368"/>
    </source>
</evidence>
<gene>
    <name evidence="10" type="primary">rpe</name>
    <name evidence="15" type="ORF">SAMN00017477_0771</name>
</gene>
<keyword evidence="10 11" id="KW-0119">Carbohydrate metabolism</keyword>
<reference evidence="16" key="1">
    <citation type="submission" date="2017-04" db="EMBL/GenBank/DDBJ databases">
        <authorList>
            <person name="Varghese N."/>
            <person name="Submissions S."/>
        </authorList>
    </citation>
    <scope>NUCLEOTIDE SEQUENCE [LARGE SCALE GENOMIC DNA]</scope>
    <source>
        <strain evidence="16">DSM 20463</strain>
    </source>
</reference>
<sequence length="215" mass="23891">MISPSILSCDFTKIREQFEMMNKAGADYVHVDVMDGMYVPNISFGLAIISQLRELTEIPFDVHLMIEQPERYIEDFVKAGADIITVHASATKHLNRTLNLIREKGVKVGLAINPAESLSILDYTIKDLDLLLLMSVNPGFGGQKFIEQVYDKIACAREIIDRENPNCILEVDGGVKLDNAERVYKSGANLLVAGSAVFGVEDPMKAIEDFKRIGK</sequence>
<dbReference type="FunFam" id="3.20.20.70:FF:000004">
    <property type="entry name" value="Ribulose-phosphate 3-epimerase"/>
    <property type="match status" value="1"/>
</dbReference>
<dbReference type="InterPro" id="IPR000056">
    <property type="entry name" value="Ribul_P_3_epim-like"/>
</dbReference>
<dbReference type="Pfam" id="PF00834">
    <property type="entry name" value="Ribul_P_3_epim"/>
    <property type="match status" value="1"/>
</dbReference>
<comment type="cofactor">
    <cofactor evidence="4">
        <name>Zn(2+)</name>
        <dbReference type="ChEBI" id="CHEBI:29105"/>
    </cofactor>
</comment>
<dbReference type="InterPro" id="IPR011060">
    <property type="entry name" value="RibuloseP-bd_barrel"/>
</dbReference>
<comment type="cofactor">
    <cofactor evidence="10 13">
        <name>a divalent metal cation</name>
        <dbReference type="ChEBI" id="CHEBI:60240"/>
    </cofactor>
    <text evidence="10 13">Binds 1 divalent metal cation per subunit.</text>
</comment>
<evidence type="ECO:0000256" key="6">
    <source>
        <dbReference type="ARBA" id="ARBA00009541"/>
    </source>
</evidence>
<feature type="binding site" evidence="10 14">
    <location>
        <position position="63"/>
    </location>
    <ligand>
        <name>substrate</name>
    </ligand>
</feature>
<comment type="catalytic activity">
    <reaction evidence="1 10 11">
        <text>D-ribulose 5-phosphate = D-xylulose 5-phosphate</text>
        <dbReference type="Rhea" id="RHEA:13677"/>
        <dbReference type="ChEBI" id="CHEBI:57737"/>
        <dbReference type="ChEBI" id="CHEBI:58121"/>
        <dbReference type="EC" id="5.1.3.1"/>
    </reaction>
</comment>
<proteinExistence type="inferred from homology"/>
<feature type="binding site" evidence="10 14">
    <location>
        <begin position="194"/>
        <end position="195"/>
    </location>
    <ligand>
        <name>substrate</name>
    </ligand>
</feature>
<comment type="pathway">
    <text evidence="10">Carbohydrate degradation.</text>
</comment>
<feature type="binding site" evidence="10 13">
    <location>
        <position position="63"/>
    </location>
    <ligand>
        <name>a divalent metal cation</name>
        <dbReference type="ChEBI" id="CHEBI:60240"/>
    </ligand>
</feature>
<evidence type="ECO:0000256" key="2">
    <source>
        <dbReference type="ARBA" id="ARBA00001936"/>
    </source>
</evidence>
<protein>
    <recommendedName>
        <fullName evidence="7 10">Ribulose-phosphate 3-epimerase</fullName>
        <ecNumber evidence="7 10">5.1.3.1</ecNumber>
    </recommendedName>
</protein>
<feature type="active site" description="Proton acceptor" evidence="10 12">
    <location>
        <position position="32"/>
    </location>
</feature>
<feature type="binding site" evidence="10">
    <location>
        <begin position="172"/>
        <end position="174"/>
    </location>
    <ligand>
        <name>substrate</name>
    </ligand>
</feature>
<dbReference type="GO" id="GO:0019323">
    <property type="term" value="P:pentose catabolic process"/>
    <property type="evidence" value="ECO:0007669"/>
    <property type="project" value="UniProtKB-UniRule"/>
</dbReference>
<keyword evidence="13" id="KW-0464">Manganese</keyword>
<dbReference type="AlphaFoldDB" id="A0A1W1UVP5"/>
<organism evidence="15 16">
    <name type="scientific">Peptoniphilus asaccharolyticus DSM 20463</name>
    <dbReference type="NCBI Taxonomy" id="573058"/>
    <lineage>
        <taxon>Bacteria</taxon>
        <taxon>Bacillati</taxon>
        <taxon>Bacillota</taxon>
        <taxon>Tissierellia</taxon>
        <taxon>Tissierellales</taxon>
        <taxon>Peptoniphilaceae</taxon>
        <taxon>Peptoniphilus</taxon>
    </lineage>
</organism>
<comment type="similarity">
    <text evidence="6 10 11">Belongs to the ribulose-phosphate 3-epimerase family.</text>
</comment>
<comment type="cofactor">
    <cofactor evidence="2">
        <name>Mn(2+)</name>
        <dbReference type="ChEBI" id="CHEBI:29035"/>
    </cofactor>
</comment>
<dbReference type="OrthoDB" id="1645589at2"/>
<comment type="cofactor">
    <cofactor evidence="3">
        <name>Co(2+)</name>
        <dbReference type="ChEBI" id="CHEBI:48828"/>
    </cofactor>
</comment>
<accession>A0A1W1UVP5</accession>
<evidence type="ECO:0000256" key="1">
    <source>
        <dbReference type="ARBA" id="ARBA00001782"/>
    </source>
</evidence>
<evidence type="ECO:0000256" key="4">
    <source>
        <dbReference type="ARBA" id="ARBA00001947"/>
    </source>
</evidence>
<dbReference type="RefSeq" id="WP_084230418.1">
    <property type="nucleotide sequence ID" value="NZ_FWWR01000009.1"/>
</dbReference>
<evidence type="ECO:0000256" key="14">
    <source>
        <dbReference type="PIRSR" id="PIRSR001461-3"/>
    </source>
</evidence>
<dbReference type="NCBIfam" id="TIGR01163">
    <property type="entry name" value="rpe"/>
    <property type="match status" value="1"/>
</dbReference>
<dbReference type="InterPro" id="IPR026019">
    <property type="entry name" value="Ribul_P_3_epim"/>
</dbReference>
<dbReference type="EC" id="5.1.3.1" evidence="7 10"/>
<keyword evidence="16" id="KW-1185">Reference proteome</keyword>
<keyword evidence="13" id="KW-0170">Cobalt</keyword>
<evidence type="ECO:0000313" key="15">
    <source>
        <dbReference type="EMBL" id="SMB85225.1"/>
    </source>
</evidence>
<evidence type="ECO:0000256" key="5">
    <source>
        <dbReference type="ARBA" id="ARBA00001954"/>
    </source>
</evidence>
<dbReference type="PROSITE" id="PS01085">
    <property type="entry name" value="RIBUL_P_3_EPIMER_1"/>
    <property type="match status" value="1"/>
</dbReference>
<dbReference type="PIRSF" id="PIRSF001461">
    <property type="entry name" value="RPE"/>
    <property type="match status" value="1"/>
</dbReference>
<evidence type="ECO:0000256" key="10">
    <source>
        <dbReference type="HAMAP-Rule" id="MF_02227"/>
    </source>
</evidence>
<evidence type="ECO:0000256" key="12">
    <source>
        <dbReference type="PIRSR" id="PIRSR001461-1"/>
    </source>
</evidence>
<dbReference type="GO" id="GO:0046872">
    <property type="term" value="F:metal ion binding"/>
    <property type="evidence" value="ECO:0007669"/>
    <property type="project" value="UniProtKB-UniRule"/>
</dbReference>
<dbReference type="NCBIfam" id="NF004076">
    <property type="entry name" value="PRK05581.1-4"/>
    <property type="match status" value="1"/>
</dbReference>